<gene>
    <name evidence="1" type="ORF">SERLA73DRAFT_149236</name>
</gene>
<dbReference type="InParanoid" id="F8PGV1"/>
<organism evidence="2">
    <name type="scientific">Serpula lacrymans var. lacrymans (strain S7.3)</name>
    <name type="common">Dry rot fungus</name>
    <dbReference type="NCBI Taxonomy" id="936435"/>
    <lineage>
        <taxon>Eukaryota</taxon>
        <taxon>Fungi</taxon>
        <taxon>Dikarya</taxon>
        <taxon>Basidiomycota</taxon>
        <taxon>Agaricomycotina</taxon>
        <taxon>Agaricomycetes</taxon>
        <taxon>Agaricomycetidae</taxon>
        <taxon>Boletales</taxon>
        <taxon>Coniophorineae</taxon>
        <taxon>Serpulaceae</taxon>
        <taxon>Serpula</taxon>
    </lineage>
</organism>
<evidence type="ECO:0000313" key="1">
    <source>
        <dbReference type="EMBL" id="EGO04903.1"/>
    </source>
</evidence>
<dbReference type="HOGENOM" id="CLU_853010_0_0_1"/>
<proteinExistence type="predicted"/>
<keyword evidence="2" id="KW-1185">Reference proteome</keyword>
<reference evidence="2" key="1">
    <citation type="journal article" date="2011" name="Science">
        <title>The plant cell wall-decomposing machinery underlies the functional diversity of forest fungi.</title>
        <authorList>
            <person name="Eastwood D.C."/>
            <person name="Floudas D."/>
            <person name="Binder M."/>
            <person name="Majcherczyk A."/>
            <person name="Schneider P."/>
            <person name="Aerts A."/>
            <person name="Asiegbu F.O."/>
            <person name="Baker S.E."/>
            <person name="Barry K."/>
            <person name="Bendiksby M."/>
            <person name="Blumentritt M."/>
            <person name="Coutinho P.M."/>
            <person name="Cullen D."/>
            <person name="de Vries R.P."/>
            <person name="Gathman A."/>
            <person name="Goodell B."/>
            <person name="Henrissat B."/>
            <person name="Ihrmark K."/>
            <person name="Kauserud H."/>
            <person name="Kohler A."/>
            <person name="LaButti K."/>
            <person name="Lapidus A."/>
            <person name="Lavin J.L."/>
            <person name="Lee Y.-H."/>
            <person name="Lindquist E."/>
            <person name="Lilly W."/>
            <person name="Lucas S."/>
            <person name="Morin E."/>
            <person name="Murat C."/>
            <person name="Oguiza J.A."/>
            <person name="Park J."/>
            <person name="Pisabarro A.G."/>
            <person name="Riley R."/>
            <person name="Rosling A."/>
            <person name="Salamov A."/>
            <person name="Schmidt O."/>
            <person name="Schmutz J."/>
            <person name="Skrede I."/>
            <person name="Stenlid J."/>
            <person name="Wiebenga A."/>
            <person name="Xie X."/>
            <person name="Kuees U."/>
            <person name="Hibbett D.S."/>
            <person name="Hoffmeister D."/>
            <person name="Hoegberg N."/>
            <person name="Martin F."/>
            <person name="Grigoriev I.V."/>
            <person name="Watkinson S.C."/>
        </authorList>
    </citation>
    <scope>NUCLEOTIDE SEQUENCE [LARGE SCALE GENOMIC DNA]</scope>
    <source>
        <strain evidence="2">strain S7.3</strain>
    </source>
</reference>
<name>F8PGV1_SERL3</name>
<accession>F8PGV1</accession>
<dbReference type="AlphaFoldDB" id="F8PGV1"/>
<dbReference type="EMBL" id="GL945474">
    <property type="protein sequence ID" value="EGO04903.1"/>
    <property type="molecule type" value="Genomic_DNA"/>
</dbReference>
<sequence length="326" mass="36344">MVEEEKSKLLCGNGVLAGNELNVRIETIGQVWVVDVRDRVVLLFRTCSTYNLGGQGYRSWRDFGACLASSKKFEGAHKTCQHQNGPMCHGLEGRLMFGSPSGEYFVGILDRCGWQELEGGRKDIKRDRGILEYMADFANEAKWSVDSEKFDIVWVDLGLKKGISHVHFAKQLAFGTVLQDVVSAKKRMVVWNSVQVKKVEIVYPLVKYTRIGFWYDKCRQRGANSQPEMADNIRPKQTYMGTGSISAQTATVVLAEDFVFGCCEGWKRHKGGGSVGFGLRSFLVGMVLGCPGSLALTISLVSKLFMSEKVTLSGVNELTYKFDPFE</sequence>
<protein>
    <submittedName>
        <fullName evidence="1">Uncharacterized protein</fullName>
    </submittedName>
</protein>
<dbReference type="Proteomes" id="UP000008063">
    <property type="component" value="Unassembled WGS sequence"/>
</dbReference>
<evidence type="ECO:0000313" key="2">
    <source>
        <dbReference type="Proteomes" id="UP000008063"/>
    </source>
</evidence>